<evidence type="ECO:0000256" key="3">
    <source>
        <dbReference type="ARBA" id="ARBA00022763"/>
    </source>
</evidence>
<dbReference type="Gene3D" id="3.30.310.260">
    <property type="match status" value="1"/>
</dbReference>
<comment type="caution">
    <text evidence="11">The sequence shown here is derived from an EMBL/GenBank/DDBJ whole genome shotgun (WGS) entry which is preliminary data.</text>
</comment>
<sequence>MDRYQEENRREINITEDERGLILRESSFDPTHIFECGQCFNFYIEDDGSYTAVFMGKIINVLKLEDGLSLIRNVSLCDFYDIFYDYFDLGTDYEKIKEKVAIDPIMQKATAYGRGIRILNQELFETTISFIISANNQIPRIKKAVRILSERYGKYIGDYNNRSYYSFPRPEDLMNVDPDELREYARVGFRDKRIVQASKMIYEGYLDFSNDKNLASDKLQKKLIDLPGIGPKVADCIMLFAYHKRETFPVDVWIKRVMETLFIKKEVPKKLVDDYARKYFGDLAGYAQQYLFYYGREEKIGK</sequence>
<dbReference type="OrthoDB" id="9798522at2"/>
<dbReference type="EMBL" id="LRPM01000022">
    <property type="protein sequence ID" value="KWZ78637.1"/>
    <property type="molecule type" value="Genomic_DNA"/>
</dbReference>
<keyword evidence="8" id="KW-0326">Glycosidase</keyword>
<evidence type="ECO:0000256" key="1">
    <source>
        <dbReference type="ARBA" id="ARBA00010679"/>
    </source>
</evidence>
<dbReference type="GO" id="GO:0006284">
    <property type="term" value="P:base-excision repair"/>
    <property type="evidence" value="ECO:0007669"/>
    <property type="project" value="InterPro"/>
</dbReference>
<keyword evidence="4" id="KW-0378">Hydrolase</keyword>
<dbReference type="InterPro" id="IPR011257">
    <property type="entry name" value="DNA_glycosylase"/>
</dbReference>
<keyword evidence="6" id="KW-0456">Lyase</keyword>
<evidence type="ECO:0000313" key="12">
    <source>
        <dbReference type="Proteomes" id="UP000070383"/>
    </source>
</evidence>
<accession>A0A133KGK7</accession>
<dbReference type="Pfam" id="PF00730">
    <property type="entry name" value="HhH-GPD"/>
    <property type="match status" value="1"/>
</dbReference>
<feature type="domain" description="HhH-GPD" evidence="10">
    <location>
        <begin position="132"/>
        <end position="296"/>
    </location>
</feature>
<keyword evidence="7" id="KW-0511">Multifunctional enzyme</keyword>
<dbReference type="InterPro" id="IPR052054">
    <property type="entry name" value="Oxidative_DNA_repair_enzyme"/>
</dbReference>
<evidence type="ECO:0000256" key="9">
    <source>
        <dbReference type="ARBA" id="ARBA00044632"/>
    </source>
</evidence>
<proteinExistence type="inferred from homology"/>
<dbReference type="EC" id="4.2.99.18" evidence="2"/>
<dbReference type="Pfam" id="PF07934">
    <property type="entry name" value="OGG_N"/>
    <property type="match status" value="1"/>
</dbReference>
<dbReference type="PANTHER" id="PTHR10242:SF2">
    <property type="entry name" value="N-GLYCOSYLASE_DNA LYASE"/>
    <property type="match status" value="1"/>
</dbReference>
<dbReference type="RefSeq" id="WP_060929166.1">
    <property type="nucleotide sequence ID" value="NZ_CAMXZL010000007.1"/>
</dbReference>
<evidence type="ECO:0000256" key="4">
    <source>
        <dbReference type="ARBA" id="ARBA00022801"/>
    </source>
</evidence>
<evidence type="ECO:0000256" key="6">
    <source>
        <dbReference type="ARBA" id="ARBA00023239"/>
    </source>
</evidence>
<dbReference type="GO" id="GO:0006289">
    <property type="term" value="P:nucleotide-excision repair"/>
    <property type="evidence" value="ECO:0007669"/>
    <property type="project" value="InterPro"/>
</dbReference>
<dbReference type="CDD" id="cd00056">
    <property type="entry name" value="ENDO3c"/>
    <property type="match status" value="1"/>
</dbReference>
<dbReference type="GO" id="GO:0140078">
    <property type="term" value="F:class I DNA-(apurinic or apyrimidinic site) endonuclease activity"/>
    <property type="evidence" value="ECO:0007669"/>
    <property type="project" value="UniProtKB-EC"/>
</dbReference>
<dbReference type="Proteomes" id="UP000070383">
    <property type="component" value="Unassembled WGS sequence"/>
</dbReference>
<keyword evidence="5" id="KW-0234">DNA repair</keyword>
<gene>
    <name evidence="11" type="ORF">HMPREF3200_00649</name>
</gene>
<dbReference type="PATRIC" id="fig|33036.3.peg.646"/>
<evidence type="ECO:0000259" key="10">
    <source>
        <dbReference type="SMART" id="SM00478"/>
    </source>
</evidence>
<dbReference type="GO" id="GO:0003684">
    <property type="term" value="F:damaged DNA binding"/>
    <property type="evidence" value="ECO:0007669"/>
    <property type="project" value="InterPro"/>
</dbReference>
<keyword evidence="12" id="KW-1185">Reference proteome</keyword>
<comment type="similarity">
    <text evidence="1">Belongs to the type-1 OGG1 family.</text>
</comment>
<dbReference type="Gene3D" id="1.10.340.30">
    <property type="entry name" value="Hypothetical protein, domain 2"/>
    <property type="match status" value="1"/>
</dbReference>
<dbReference type="InterPro" id="IPR012904">
    <property type="entry name" value="OGG_N"/>
</dbReference>
<dbReference type="AlphaFoldDB" id="A0A133KGK7"/>
<reference evidence="12" key="1">
    <citation type="submission" date="2016-01" db="EMBL/GenBank/DDBJ databases">
        <authorList>
            <person name="Mitreva M."/>
            <person name="Pepin K.H."/>
            <person name="Mihindukulasuriya K.A."/>
            <person name="Fulton R."/>
            <person name="Fronick C."/>
            <person name="O'Laughlin M."/>
            <person name="Miner T."/>
            <person name="Herter B."/>
            <person name="Rosa B.A."/>
            <person name="Cordes M."/>
            <person name="Tomlinson C."/>
            <person name="Wollam A."/>
            <person name="Palsikar V.B."/>
            <person name="Mardis E.R."/>
            <person name="Wilson R.K."/>
        </authorList>
    </citation>
    <scope>NUCLEOTIDE SEQUENCE [LARGE SCALE GENOMIC DNA]</scope>
    <source>
        <strain evidence="12">MJR8151</strain>
    </source>
</reference>
<evidence type="ECO:0000256" key="2">
    <source>
        <dbReference type="ARBA" id="ARBA00012720"/>
    </source>
</evidence>
<evidence type="ECO:0000256" key="8">
    <source>
        <dbReference type="ARBA" id="ARBA00023295"/>
    </source>
</evidence>
<protein>
    <recommendedName>
        <fullName evidence="2">DNA-(apurinic or apyrimidinic site) lyase</fullName>
        <ecNumber evidence="2">4.2.99.18</ecNumber>
    </recommendedName>
</protein>
<comment type="catalytic activity">
    <reaction evidence="9">
        <text>2'-deoxyribonucleotide-(2'-deoxyribose 5'-phosphate)-2'-deoxyribonucleotide-DNA = a 3'-end 2'-deoxyribonucleotide-(2,3-dehydro-2,3-deoxyribose 5'-phosphate)-DNA + a 5'-end 5'-phospho-2'-deoxyribonucleoside-DNA + H(+)</text>
        <dbReference type="Rhea" id="RHEA:66592"/>
        <dbReference type="Rhea" id="RHEA-COMP:13180"/>
        <dbReference type="Rhea" id="RHEA-COMP:16897"/>
        <dbReference type="Rhea" id="RHEA-COMP:17067"/>
        <dbReference type="ChEBI" id="CHEBI:15378"/>
        <dbReference type="ChEBI" id="CHEBI:136412"/>
        <dbReference type="ChEBI" id="CHEBI:157695"/>
        <dbReference type="ChEBI" id="CHEBI:167181"/>
        <dbReference type="EC" id="4.2.99.18"/>
    </reaction>
</comment>
<dbReference type="SUPFAM" id="SSF48150">
    <property type="entry name" value="DNA-glycosylase"/>
    <property type="match status" value="1"/>
</dbReference>
<organism evidence="11 12">
    <name type="scientific">Anaerococcus tetradius</name>
    <dbReference type="NCBI Taxonomy" id="33036"/>
    <lineage>
        <taxon>Bacteria</taxon>
        <taxon>Bacillati</taxon>
        <taxon>Bacillota</taxon>
        <taxon>Tissierellia</taxon>
        <taxon>Tissierellales</taxon>
        <taxon>Peptoniphilaceae</taxon>
        <taxon>Anaerococcus</taxon>
    </lineage>
</organism>
<dbReference type="Gene3D" id="1.10.1670.10">
    <property type="entry name" value="Helix-hairpin-Helix base-excision DNA repair enzymes (C-terminal)"/>
    <property type="match status" value="1"/>
</dbReference>
<keyword evidence="3" id="KW-0227">DNA damage</keyword>
<dbReference type="SUPFAM" id="SSF55945">
    <property type="entry name" value="TATA-box binding protein-like"/>
    <property type="match status" value="1"/>
</dbReference>
<dbReference type="GO" id="GO:0008534">
    <property type="term" value="F:oxidized purine nucleobase lesion DNA N-glycosylase activity"/>
    <property type="evidence" value="ECO:0007669"/>
    <property type="project" value="InterPro"/>
</dbReference>
<dbReference type="PANTHER" id="PTHR10242">
    <property type="entry name" value="8-OXOGUANINE DNA GLYCOSYLASE"/>
    <property type="match status" value="1"/>
</dbReference>
<evidence type="ECO:0000256" key="5">
    <source>
        <dbReference type="ARBA" id="ARBA00023204"/>
    </source>
</evidence>
<name>A0A133KGK7_9FIRM</name>
<dbReference type="InterPro" id="IPR003265">
    <property type="entry name" value="HhH-GPD_domain"/>
</dbReference>
<dbReference type="SMART" id="SM00478">
    <property type="entry name" value="ENDO3c"/>
    <property type="match status" value="1"/>
</dbReference>
<dbReference type="InterPro" id="IPR023170">
    <property type="entry name" value="HhH_base_excis_C"/>
</dbReference>
<dbReference type="STRING" id="33036.HMPREF3200_00649"/>
<evidence type="ECO:0000313" key="11">
    <source>
        <dbReference type="EMBL" id="KWZ78637.1"/>
    </source>
</evidence>
<evidence type="ECO:0000256" key="7">
    <source>
        <dbReference type="ARBA" id="ARBA00023268"/>
    </source>
</evidence>